<evidence type="ECO:0000313" key="2">
    <source>
        <dbReference type="Proteomes" id="UP001604277"/>
    </source>
</evidence>
<organism evidence="1 2">
    <name type="scientific">Forsythia ovata</name>
    <dbReference type="NCBI Taxonomy" id="205694"/>
    <lineage>
        <taxon>Eukaryota</taxon>
        <taxon>Viridiplantae</taxon>
        <taxon>Streptophyta</taxon>
        <taxon>Embryophyta</taxon>
        <taxon>Tracheophyta</taxon>
        <taxon>Spermatophyta</taxon>
        <taxon>Magnoliopsida</taxon>
        <taxon>eudicotyledons</taxon>
        <taxon>Gunneridae</taxon>
        <taxon>Pentapetalae</taxon>
        <taxon>asterids</taxon>
        <taxon>lamiids</taxon>
        <taxon>Lamiales</taxon>
        <taxon>Oleaceae</taxon>
        <taxon>Forsythieae</taxon>
        <taxon>Forsythia</taxon>
    </lineage>
</organism>
<dbReference type="EMBL" id="JBFOLJ010000003">
    <property type="protein sequence ID" value="KAL2551078.1"/>
    <property type="molecule type" value="Genomic_DNA"/>
</dbReference>
<dbReference type="AlphaFoldDB" id="A0ABD1WQW6"/>
<evidence type="ECO:0000313" key="1">
    <source>
        <dbReference type="EMBL" id="KAL2551078.1"/>
    </source>
</evidence>
<protein>
    <submittedName>
        <fullName evidence="1">Uncharacterized protein</fullName>
    </submittedName>
</protein>
<reference evidence="2" key="1">
    <citation type="submission" date="2024-07" db="EMBL/GenBank/DDBJ databases">
        <title>Two chromosome-level genome assemblies of Korean endemic species Abeliophyllum distichum and Forsythia ovata (Oleaceae).</title>
        <authorList>
            <person name="Jang H."/>
        </authorList>
    </citation>
    <scope>NUCLEOTIDE SEQUENCE [LARGE SCALE GENOMIC DNA]</scope>
</reference>
<comment type="caution">
    <text evidence="1">The sequence shown here is derived from an EMBL/GenBank/DDBJ whole genome shotgun (WGS) entry which is preliminary data.</text>
</comment>
<keyword evidence="2" id="KW-1185">Reference proteome</keyword>
<proteinExistence type="predicted"/>
<gene>
    <name evidence="1" type="ORF">Fot_12608</name>
</gene>
<dbReference type="Proteomes" id="UP001604277">
    <property type="component" value="Unassembled WGS sequence"/>
</dbReference>
<sequence length="107" mass="11433">MASVDLAHGVSCTLEHLEHAKNVVPMDVPPTICTSVVDVETHAICLAGGRTIFIVPTLQIGHATLQTCAKVFMFERSVHILQLGLLPLRGPYKVRGSCVASTPSEVT</sequence>
<name>A0ABD1WQW6_9LAMI</name>
<accession>A0ABD1WQW6</accession>